<accession>A0AAN9Q976</accession>
<evidence type="ECO:0000256" key="2">
    <source>
        <dbReference type="ARBA" id="ARBA00038471"/>
    </source>
</evidence>
<dbReference type="InterPro" id="IPR006501">
    <property type="entry name" value="Pectinesterase_inhib_dom"/>
</dbReference>
<dbReference type="Gene3D" id="1.20.140.40">
    <property type="entry name" value="Invertase/pectin methylesterase inhibitor family protein"/>
    <property type="match status" value="1"/>
</dbReference>
<keyword evidence="6" id="KW-1185">Reference proteome</keyword>
<dbReference type="Pfam" id="PF04043">
    <property type="entry name" value="PMEI"/>
    <property type="match status" value="1"/>
</dbReference>
<feature type="compositionally biased region" description="Polar residues" evidence="3">
    <location>
        <begin position="20"/>
        <end position="30"/>
    </location>
</feature>
<dbReference type="NCBIfam" id="TIGR01614">
    <property type="entry name" value="PME_inhib"/>
    <property type="match status" value="1"/>
</dbReference>
<evidence type="ECO:0000259" key="4">
    <source>
        <dbReference type="SMART" id="SM00856"/>
    </source>
</evidence>
<evidence type="ECO:0000313" key="5">
    <source>
        <dbReference type="EMBL" id="KAK7329555.1"/>
    </source>
</evidence>
<dbReference type="PANTHER" id="PTHR31080">
    <property type="entry name" value="PECTINESTERASE INHIBITOR-LIKE"/>
    <property type="match status" value="1"/>
</dbReference>
<protein>
    <recommendedName>
        <fullName evidence="4">Pectinesterase inhibitor domain-containing protein</fullName>
    </recommendedName>
</protein>
<evidence type="ECO:0000313" key="6">
    <source>
        <dbReference type="Proteomes" id="UP001367508"/>
    </source>
</evidence>
<dbReference type="Proteomes" id="UP001367508">
    <property type="component" value="Unassembled WGS sequence"/>
</dbReference>
<dbReference type="SUPFAM" id="SSF101148">
    <property type="entry name" value="Plant invertase/pectin methylesterase inhibitor"/>
    <property type="match status" value="1"/>
</dbReference>
<feature type="domain" description="Pectinesterase inhibitor" evidence="4">
    <location>
        <begin position="95"/>
        <end position="236"/>
    </location>
</feature>
<name>A0AAN9Q976_CANGL</name>
<feature type="compositionally biased region" description="Basic and acidic residues" evidence="3">
    <location>
        <begin position="1"/>
        <end position="12"/>
    </location>
</feature>
<comment type="similarity">
    <text evidence="2">Belongs to the PMEI family.</text>
</comment>
<reference evidence="5 6" key="1">
    <citation type="submission" date="2024-01" db="EMBL/GenBank/DDBJ databases">
        <title>The genomes of 5 underutilized Papilionoideae crops provide insights into root nodulation and disease resistanc.</title>
        <authorList>
            <person name="Jiang F."/>
        </authorList>
    </citation>
    <scope>NUCLEOTIDE SEQUENCE [LARGE SCALE GENOMIC DNA]</scope>
    <source>
        <strain evidence="5">LVBAO_FW01</strain>
        <tissue evidence="5">Leaves</tissue>
    </source>
</reference>
<evidence type="ECO:0000256" key="3">
    <source>
        <dbReference type="SAM" id="MobiDB-lite"/>
    </source>
</evidence>
<dbReference type="SMART" id="SM00856">
    <property type="entry name" value="PMEI"/>
    <property type="match status" value="1"/>
</dbReference>
<dbReference type="CDD" id="cd15800">
    <property type="entry name" value="PMEI-like_2"/>
    <property type="match status" value="1"/>
</dbReference>
<evidence type="ECO:0000256" key="1">
    <source>
        <dbReference type="ARBA" id="ARBA00022729"/>
    </source>
</evidence>
<dbReference type="GO" id="GO:0004857">
    <property type="term" value="F:enzyme inhibitor activity"/>
    <property type="evidence" value="ECO:0007669"/>
    <property type="project" value="InterPro"/>
</dbReference>
<dbReference type="PANTHER" id="PTHR31080:SF68">
    <property type="entry name" value="PLANT INVERTASE_PECTIN METHYLESTERASE INHIBITOR SUPERFAMILY PROTEIN"/>
    <property type="match status" value="1"/>
</dbReference>
<keyword evidence="1" id="KW-0732">Signal</keyword>
<organism evidence="5 6">
    <name type="scientific">Canavalia gladiata</name>
    <name type="common">Sword bean</name>
    <name type="synonym">Dolichos gladiatus</name>
    <dbReference type="NCBI Taxonomy" id="3824"/>
    <lineage>
        <taxon>Eukaryota</taxon>
        <taxon>Viridiplantae</taxon>
        <taxon>Streptophyta</taxon>
        <taxon>Embryophyta</taxon>
        <taxon>Tracheophyta</taxon>
        <taxon>Spermatophyta</taxon>
        <taxon>Magnoliopsida</taxon>
        <taxon>eudicotyledons</taxon>
        <taxon>Gunneridae</taxon>
        <taxon>Pentapetalae</taxon>
        <taxon>rosids</taxon>
        <taxon>fabids</taxon>
        <taxon>Fabales</taxon>
        <taxon>Fabaceae</taxon>
        <taxon>Papilionoideae</taxon>
        <taxon>50 kb inversion clade</taxon>
        <taxon>NPAAA clade</taxon>
        <taxon>indigoferoid/millettioid clade</taxon>
        <taxon>Phaseoleae</taxon>
        <taxon>Canavalia</taxon>
    </lineage>
</organism>
<sequence length="242" mass="26334">MVLQECRAHDSDEWLPPNPNDKTTPYTSSEAYPPDSISLFPSPASEAPNQKPTTEEEDSDRTTFSSSITDILRGSLRGHSISLPERKTTQIDPNTDNEGVKRICSYTDYPEICLSTISPFLGQNFDPMDVLEASLKACSYQLKLTLGKVKRHAAISPELASTLTDCRDQYANAMENLQRATAAIPSRDLGTVTVMLTAVMADVSTCESGFEDLKSTSPMANSEGLVTITASNSLSIVSLIPY</sequence>
<gene>
    <name evidence="5" type="ORF">VNO77_23725</name>
</gene>
<feature type="region of interest" description="Disordered" evidence="3">
    <location>
        <begin position="1"/>
        <end position="68"/>
    </location>
</feature>
<dbReference type="EMBL" id="JAYMYQ010000005">
    <property type="protein sequence ID" value="KAK7329555.1"/>
    <property type="molecule type" value="Genomic_DNA"/>
</dbReference>
<dbReference type="InterPro" id="IPR051955">
    <property type="entry name" value="PME_Inhibitor"/>
</dbReference>
<proteinExistence type="inferred from homology"/>
<dbReference type="InterPro" id="IPR035513">
    <property type="entry name" value="Invertase/methylesterase_inhib"/>
</dbReference>
<dbReference type="AlphaFoldDB" id="A0AAN9Q976"/>
<comment type="caution">
    <text evidence="5">The sequence shown here is derived from an EMBL/GenBank/DDBJ whole genome shotgun (WGS) entry which is preliminary data.</text>
</comment>